<organism evidence="1 2">
    <name type="scientific">Melastoma candidum</name>
    <dbReference type="NCBI Taxonomy" id="119954"/>
    <lineage>
        <taxon>Eukaryota</taxon>
        <taxon>Viridiplantae</taxon>
        <taxon>Streptophyta</taxon>
        <taxon>Embryophyta</taxon>
        <taxon>Tracheophyta</taxon>
        <taxon>Spermatophyta</taxon>
        <taxon>Magnoliopsida</taxon>
        <taxon>eudicotyledons</taxon>
        <taxon>Gunneridae</taxon>
        <taxon>Pentapetalae</taxon>
        <taxon>rosids</taxon>
        <taxon>malvids</taxon>
        <taxon>Myrtales</taxon>
        <taxon>Melastomataceae</taxon>
        <taxon>Melastomatoideae</taxon>
        <taxon>Melastomateae</taxon>
        <taxon>Melastoma</taxon>
    </lineage>
</organism>
<reference evidence="2" key="1">
    <citation type="journal article" date="2023" name="Front. Plant Sci.">
        <title>Chromosomal-level genome assembly of Melastoma candidum provides insights into trichome evolution.</title>
        <authorList>
            <person name="Zhong Y."/>
            <person name="Wu W."/>
            <person name="Sun C."/>
            <person name="Zou P."/>
            <person name="Liu Y."/>
            <person name="Dai S."/>
            <person name="Zhou R."/>
        </authorList>
    </citation>
    <scope>NUCLEOTIDE SEQUENCE [LARGE SCALE GENOMIC DNA]</scope>
</reference>
<dbReference type="Proteomes" id="UP001057402">
    <property type="component" value="Chromosome 6"/>
</dbReference>
<evidence type="ECO:0000313" key="1">
    <source>
        <dbReference type="EMBL" id="KAI4367444.1"/>
    </source>
</evidence>
<dbReference type="EMBL" id="CM042885">
    <property type="protein sequence ID" value="KAI4367444.1"/>
    <property type="molecule type" value="Genomic_DNA"/>
</dbReference>
<proteinExistence type="predicted"/>
<comment type="caution">
    <text evidence="1">The sequence shown here is derived from an EMBL/GenBank/DDBJ whole genome shotgun (WGS) entry which is preliminary data.</text>
</comment>
<protein>
    <submittedName>
        <fullName evidence="1">Uncharacterized protein</fullName>
    </submittedName>
</protein>
<name>A0ACB9QQM3_9MYRT</name>
<gene>
    <name evidence="1" type="ORF">MLD38_023183</name>
</gene>
<accession>A0ACB9QQM3</accession>
<keyword evidence="2" id="KW-1185">Reference proteome</keyword>
<evidence type="ECO:0000313" key="2">
    <source>
        <dbReference type="Proteomes" id="UP001057402"/>
    </source>
</evidence>
<sequence>MEELPEAVVEFILSNMSNARDIAACNCVSKQWKGSTPFMRSLYFPRNSFDNNRLRKYDPDEVIRNMLGSIVGLEELVVYCPFTMAGLVSWLKIVESSLKHLELRLDNNAEQVGSDESPSKLHCIGMVRNLESLKLWGVLMTFKPRWDVFPKLKVLEIVGAKLEQDALHGAIQACPNLTSLVLLSCEGVASVTIQLPLLEHCKLDFCGSGKGLLSLTAPRIESLDVQGCSWISVPKTDRLRSLSISNNSGRVYMVDFGKLSALDFLSIRGVQWSWNAVSKMLEWSSEVKHLFMKVEFTGDYDALKPFPEIDLVEFFNSHPKLRRFDAHGAMFAALCQKNSLKNLDHCFTIPCLEEMVITVRSPLNAEQKMSTLESIVKYGKNLKKMVIKISQMKSNHSSADDFFDDICKFRFINRKIVQIE</sequence>